<name>A0A6A8AET4_9HYPH</name>
<proteinExistence type="predicted"/>
<reference evidence="1 2" key="1">
    <citation type="submission" date="2019-11" db="EMBL/GenBank/DDBJ databases">
        <title>Genome analysis of Rhizobacterium cereale a novel genus and species isolated from maize roots in North Spain.</title>
        <authorList>
            <person name="Menendez E."/>
            <person name="Flores-Felix J.D."/>
            <person name="Ramirez-Bahena M.-H."/>
            <person name="Igual J.M."/>
            <person name="Garcia-Fraile P."/>
            <person name="Peix A."/>
            <person name="Velazquez E."/>
        </authorList>
    </citation>
    <scope>NUCLEOTIDE SEQUENCE [LARGE SCALE GENOMIC DNA]</scope>
    <source>
        <strain evidence="1 2">RZME27</strain>
    </source>
</reference>
<dbReference type="EMBL" id="WIXI01000051">
    <property type="protein sequence ID" value="MQY49835.1"/>
    <property type="molecule type" value="Genomic_DNA"/>
</dbReference>
<organism evidence="1 2">
    <name type="scientific">Endobacterium cereale</name>
    <dbReference type="NCBI Taxonomy" id="2663029"/>
    <lineage>
        <taxon>Bacteria</taxon>
        <taxon>Pseudomonadati</taxon>
        <taxon>Pseudomonadota</taxon>
        <taxon>Alphaproteobacteria</taxon>
        <taxon>Hyphomicrobiales</taxon>
        <taxon>Rhizobiaceae</taxon>
        <taxon>Endobacterium</taxon>
    </lineage>
</organism>
<comment type="caution">
    <text evidence="1">The sequence shown here is derived from an EMBL/GenBank/DDBJ whole genome shotgun (WGS) entry which is preliminary data.</text>
</comment>
<accession>A0A6A8AET4</accession>
<protein>
    <submittedName>
        <fullName evidence="1">Uncharacterized protein</fullName>
    </submittedName>
</protein>
<keyword evidence="2" id="KW-1185">Reference proteome</keyword>
<sequence>MSNFTLVTVLVSGGVFLASGGYTLLPRTAYDPACDIKGNISYNSGEKIYHVRGQENYSDTKIRVLDGERWFCSEREARAAGWRKAGR</sequence>
<dbReference type="AlphaFoldDB" id="A0A6A8AET4"/>
<evidence type="ECO:0000313" key="2">
    <source>
        <dbReference type="Proteomes" id="UP000435138"/>
    </source>
</evidence>
<evidence type="ECO:0000313" key="1">
    <source>
        <dbReference type="EMBL" id="MQY49835.1"/>
    </source>
</evidence>
<gene>
    <name evidence="1" type="ORF">GAO09_27790</name>
</gene>
<dbReference type="RefSeq" id="WP_153359949.1">
    <property type="nucleotide sequence ID" value="NZ_JAYKOO010000001.1"/>
</dbReference>
<dbReference type="Proteomes" id="UP000435138">
    <property type="component" value="Unassembled WGS sequence"/>
</dbReference>